<keyword evidence="3" id="KW-0949">S-adenosyl-L-methionine</keyword>
<gene>
    <name evidence="4" type="ORF">CC117_18885</name>
</gene>
<dbReference type="Pfam" id="PF01234">
    <property type="entry name" value="NNMT_PNMT_TEMT"/>
    <property type="match status" value="1"/>
</dbReference>
<evidence type="ECO:0000313" key="5">
    <source>
        <dbReference type="Proteomes" id="UP000179627"/>
    </source>
</evidence>
<dbReference type="InterPro" id="IPR029063">
    <property type="entry name" value="SAM-dependent_MTases_sf"/>
</dbReference>
<dbReference type="Gene3D" id="3.40.50.150">
    <property type="entry name" value="Vaccinia Virus protein VP39"/>
    <property type="match status" value="1"/>
</dbReference>
<dbReference type="Proteomes" id="UP000179627">
    <property type="component" value="Unassembled WGS sequence"/>
</dbReference>
<dbReference type="GO" id="GO:0032259">
    <property type="term" value="P:methylation"/>
    <property type="evidence" value="ECO:0007669"/>
    <property type="project" value="UniProtKB-KW"/>
</dbReference>
<dbReference type="AlphaFoldDB" id="A0A1S1QRS5"/>
<organism evidence="4 5">
    <name type="scientific">Parafrankia colletiae</name>
    <dbReference type="NCBI Taxonomy" id="573497"/>
    <lineage>
        <taxon>Bacteria</taxon>
        <taxon>Bacillati</taxon>
        <taxon>Actinomycetota</taxon>
        <taxon>Actinomycetes</taxon>
        <taxon>Frankiales</taxon>
        <taxon>Frankiaceae</taxon>
        <taxon>Parafrankia</taxon>
    </lineage>
</organism>
<dbReference type="EMBL" id="MBLM01000120">
    <property type="protein sequence ID" value="OHV35792.1"/>
    <property type="molecule type" value="Genomic_DNA"/>
</dbReference>
<sequence>MANSAGEWDRFDPDAYYELNYSALRADDRQILEGVRAYFATFAAAAAAERPLSGLDVGSGSNLYPTLSMLPWCEQITLVEFGASNVVWLEKEIKAYGATWDEFWDVLCQEPVYGAVEDPRRLLAERATVSQGSVFELDRARWDIGTMFFVACSISEKEDEFRRASECFLNALVPGAPFAMAYMEKSEGYRVRDVAFPAVSLDMTQIQDSLDGLATDLKVNRIVVAELLREGYEAMVLVCGRTRREPVPGARIPD</sequence>
<protein>
    <submittedName>
        <fullName evidence="4">Methyltransferase</fullName>
    </submittedName>
</protein>
<reference evidence="5" key="1">
    <citation type="submission" date="2016-07" db="EMBL/GenBank/DDBJ databases">
        <title>Sequence Frankia sp. strain CcI1.17.</title>
        <authorList>
            <person name="Ghodhbane-Gtari F."/>
            <person name="Swanson E."/>
            <person name="Gueddou A."/>
            <person name="Morris K."/>
            <person name="Hezbri K."/>
            <person name="Ktari A."/>
            <person name="Nouioui I."/>
            <person name="Abebe-Akele F."/>
            <person name="Simpson S."/>
            <person name="Thomas K."/>
            <person name="Gtari M."/>
            <person name="Tisa L.S."/>
            <person name="Hurst S."/>
        </authorList>
    </citation>
    <scope>NUCLEOTIDE SEQUENCE [LARGE SCALE GENOMIC DNA]</scope>
    <source>
        <strain evidence="5">Cc1.17</strain>
    </source>
</reference>
<dbReference type="GO" id="GO:0008168">
    <property type="term" value="F:methyltransferase activity"/>
    <property type="evidence" value="ECO:0007669"/>
    <property type="project" value="UniProtKB-KW"/>
</dbReference>
<keyword evidence="1 4" id="KW-0489">Methyltransferase</keyword>
<dbReference type="InterPro" id="IPR000940">
    <property type="entry name" value="NNMT_TEMT_trans"/>
</dbReference>
<evidence type="ECO:0000256" key="1">
    <source>
        <dbReference type="ARBA" id="ARBA00022603"/>
    </source>
</evidence>
<keyword evidence="2 4" id="KW-0808">Transferase</keyword>
<accession>A0A1S1QRS5</accession>
<dbReference type="PANTHER" id="PTHR10867:SF17">
    <property type="entry name" value="NICOTINAMIDE N-METHYLTRANSFERASE"/>
    <property type="match status" value="1"/>
</dbReference>
<dbReference type="PANTHER" id="PTHR10867">
    <property type="entry name" value="NNMT/PNMT/TEMT FAMILY MEMBER"/>
    <property type="match status" value="1"/>
</dbReference>
<dbReference type="NCBIfam" id="NF040568">
    <property type="entry name" value="SCO2525_fam"/>
    <property type="match status" value="1"/>
</dbReference>
<proteinExistence type="predicted"/>
<evidence type="ECO:0000313" key="4">
    <source>
        <dbReference type="EMBL" id="OHV35792.1"/>
    </source>
</evidence>
<evidence type="ECO:0000256" key="2">
    <source>
        <dbReference type="ARBA" id="ARBA00022679"/>
    </source>
</evidence>
<name>A0A1S1QRS5_9ACTN</name>
<dbReference type="PROSITE" id="PS51681">
    <property type="entry name" value="SAM_MT_NNMT_PNMT_TEMT"/>
    <property type="match status" value="1"/>
</dbReference>
<evidence type="ECO:0000256" key="3">
    <source>
        <dbReference type="ARBA" id="ARBA00022691"/>
    </source>
</evidence>
<comment type="caution">
    <text evidence="4">The sequence shown here is derived from an EMBL/GenBank/DDBJ whole genome shotgun (WGS) entry which is preliminary data.</text>
</comment>
<dbReference type="SUPFAM" id="SSF53335">
    <property type="entry name" value="S-adenosyl-L-methionine-dependent methyltransferases"/>
    <property type="match status" value="1"/>
</dbReference>
<keyword evidence="5" id="KW-1185">Reference proteome</keyword>